<feature type="region of interest" description="Disordered" evidence="1">
    <location>
        <begin position="108"/>
        <end position="155"/>
    </location>
</feature>
<evidence type="ECO:0000313" key="3">
    <source>
        <dbReference type="Proteomes" id="UP001066276"/>
    </source>
</evidence>
<dbReference type="Proteomes" id="UP001066276">
    <property type="component" value="Chromosome 2_1"/>
</dbReference>
<keyword evidence="3" id="KW-1185">Reference proteome</keyword>
<evidence type="ECO:0000313" key="2">
    <source>
        <dbReference type="EMBL" id="KAJ1201740.1"/>
    </source>
</evidence>
<sequence length="222" mass="23150">MAAGCSGSALQPSPCEHNGHGGSPTSVAHAARPGCGQSLLSCRIPGAVCGAINCFLASGRLCRSESGAPRCLARSRANVSGVGTPLLCVYGHLELLWRHGSRHLGFANGAESHKDAPDSTKEAQPQPHRGRREKKQLMPSSREQASARGRGGQQSALVIEKVARNVVPVPAMFTHATKVKQTPPQKEALDPQSYTTGADGDQAYVVRAGARGPISPETAGTF</sequence>
<comment type="caution">
    <text evidence="2">The sequence shown here is derived from an EMBL/GenBank/DDBJ whole genome shotgun (WGS) entry which is preliminary data.</text>
</comment>
<name>A0AAV7VJA5_PLEWA</name>
<dbReference type="AlphaFoldDB" id="A0AAV7VJA5"/>
<feature type="region of interest" description="Disordered" evidence="1">
    <location>
        <begin position="177"/>
        <end position="201"/>
    </location>
</feature>
<proteinExistence type="predicted"/>
<dbReference type="EMBL" id="JANPWB010000003">
    <property type="protein sequence ID" value="KAJ1201740.1"/>
    <property type="molecule type" value="Genomic_DNA"/>
</dbReference>
<accession>A0AAV7VJA5</accession>
<gene>
    <name evidence="2" type="ORF">NDU88_005546</name>
</gene>
<protein>
    <submittedName>
        <fullName evidence="2">Uncharacterized protein</fullName>
    </submittedName>
</protein>
<reference evidence="2" key="1">
    <citation type="journal article" date="2022" name="bioRxiv">
        <title>Sequencing and chromosome-scale assembly of the giantPleurodeles waltlgenome.</title>
        <authorList>
            <person name="Brown T."/>
            <person name="Elewa A."/>
            <person name="Iarovenko S."/>
            <person name="Subramanian E."/>
            <person name="Araus A.J."/>
            <person name="Petzold A."/>
            <person name="Susuki M."/>
            <person name="Suzuki K.-i.T."/>
            <person name="Hayashi T."/>
            <person name="Toyoda A."/>
            <person name="Oliveira C."/>
            <person name="Osipova E."/>
            <person name="Leigh N.D."/>
            <person name="Simon A."/>
            <person name="Yun M.H."/>
        </authorList>
    </citation>
    <scope>NUCLEOTIDE SEQUENCE</scope>
    <source>
        <strain evidence="2">20211129_DDA</strain>
        <tissue evidence="2">Liver</tissue>
    </source>
</reference>
<evidence type="ECO:0000256" key="1">
    <source>
        <dbReference type="SAM" id="MobiDB-lite"/>
    </source>
</evidence>
<organism evidence="2 3">
    <name type="scientific">Pleurodeles waltl</name>
    <name type="common">Iberian ribbed newt</name>
    <dbReference type="NCBI Taxonomy" id="8319"/>
    <lineage>
        <taxon>Eukaryota</taxon>
        <taxon>Metazoa</taxon>
        <taxon>Chordata</taxon>
        <taxon>Craniata</taxon>
        <taxon>Vertebrata</taxon>
        <taxon>Euteleostomi</taxon>
        <taxon>Amphibia</taxon>
        <taxon>Batrachia</taxon>
        <taxon>Caudata</taxon>
        <taxon>Salamandroidea</taxon>
        <taxon>Salamandridae</taxon>
        <taxon>Pleurodelinae</taxon>
        <taxon>Pleurodeles</taxon>
    </lineage>
</organism>
<feature type="compositionally biased region" description="Basic and acidic residues" evidence="1">
    <location>
        <begin position="111"/>
        <end position="121"/>
    </location>
</feature>